<evidence type="ECO:0000313" key="2">
    <source>
        <dbReference type="Proteomes" id="UP000230233"/>
    </source>
</evidence>
<gene>
    <name evidence="1" type="ORF">B9Z55_027518</name>
</gene>
<reference evidence="2" key="1">
    <citation type="submission" date="2017-10" db="EMBL/GenBank/DDBJ databases">
        <title>Rapid genome shrinkage in a self-fertile nematode reveals novel sperm competition proteins.</title>
        <authorList>
            <person name="Yin D."/>
            <person name="Schwarz E.M."/>
            <person name="Thomas C.G."/>
            <person name="Felde R.L."/>
            <person name="Korf I.F."/>
            <person name="Cutter A.D."/>
            <person name="Schartner C.M."/>
            <person name="Ralston E.J."/>
            <person name="Meyer B.J."/>
            <person name="Haag E.S."/>
        </authorList>
    </citation>
    <scope>NUCLEOTIDE SEQUENCE [LARGE SCALE GENOMIC DNA]</scope>
    <source>
        <strain evidence="2">JU1422</strain>
    </source>
</reference>
<sequence length="159" mass="18659">MKKRIKSSQMNRSKMIDYIEYDCDQDEEPFVYVVYKHVGRAERMIDIQISDEYRNPVVRFHMEEREAVISSMHNYFLGFFGNSVECLWKAKGYKISIPQLQNLRGCIKFSSYGANMETLANFFSSSPVSNGLIIRLMGQQNHSIRNQTFTGQNRFKPFN</sequence>
<comment type="caution">
    <text evidence="1">The sequence shown here is derived from an EMBL/GenBank/DDBJ whole genome shotgun (WGS) entry which is preliminary data.</text>
</comment>
<dbReference type="PANTHER" id="PTHR21503">
    <property type="entry name" value="F-BOX-CONTAINING HYPOTHETICAL PROTEIN C.ELEGANS"/>
    <property type="match status" value="1"/>
</dbReference>
<proteinExistence type="predicted"/>
<dbReference type="PANTHER" id="PTHR21503:SF8">
    <property type="entry name" value="F-BOX ASSOCIATED DOMAIN-CONTAINING PROTEIN-RELATED"/>
    <property type="match status" value="1"/>
</dbReference>
<protein>
    <submittedName>
        <fullName evidence="1">Uncharacterized protein</fullName>
    </submittedName>
</protein>
<name>A0A2G5SGF2_9PELO</name>
<organism evidence="1 2">
    <name type="scientific">Caenorhabditis nigoni</name>
    <dbReference type="NCBI Taxonomy" id="1611254"/>
    <lineage>
        <taxon>Eukaryota</taxon>
        <taxon>Metazoa</taxon>
        <taxon>Ecdysozoa</taxon>
        <taxon>Nematoda</taxon>
        <taxon>Chromadorea</taxon>
        <taxon>Rhabditida</taxon>
        <taxon>Rhabditina</taxon>
        <taxon>Rhabditomorpha</taxon>
        <taxon>Rhabditoidea</taxon>
        <taxon>Rhabditidae</taxon>
        <taxon>Peloderinae</taxon>
        <taxon>Caenorhabditis</taxon>
    </lineage>
</organism>
<evidence type="ECO:0000313" key="1">
    <source>
        <dbReference type="EMBL" id="PIC13951.1"/>
    </source>
</evidence>
<keyword evidence="2" id="KW-1185">Reference proteome</keyword>
<dbReference type="EMBL" id="PDUG01000010">
    <property type="protein sequence ID" value="PIC13951.1"/>
    <property type="molecule type" value="Genomic_DNA"/>
</dbReference>
<accession>A0A2G5SGF2</accession>
<dbReference type="AlphaFoldDB" id="A0A2G5SGF2"/>
<dbReference type="Proteomes" id="UP000230233">
    <property type="component" value="Unassembled WGS sequence"/>
</dbReference>